<gene>
    <name evidence="3" type="ORF">ABEG20_13290</name>
</gene>
<evidence type="ECO:0000256" key="2">
    <source>
        <dbReference type="SAM" id="SignalP"/>
    </source>
</evidence>
<name>A0AAU7K1C3_9SPHI</name>
<feature type="region of interest" description="Disordered" evidence="1">
    <location>
        <begin position="28"/>
        <end position="49"/>
    </location>
</feature>
<evidence type="ECO:0008006" key="4">
    <source>
        <dbReference type="Google" id="ProtNLM"/>
    </source>
</evidence>
<organism evidence="3">
    <name type="scientific">Pedobacter sp. KACC 23697</name>
    <dbReference type="NCBI Taxonomy" id="3149230"/>
    <lineage>
        <taxon>Bacteria</taxon>
        <taxon>Pseudomonadati</taxon>
        <taxon>Bacteroidota</taxon>
        <taxon>Sphingobacteriia</taxon>
        <taxon>Sphingobacteriales</taxon>
        <taxon>Sphingobacteriaceae</taxon>
        <taxon>Pedobacter</taxon>
    </lineage>
</organism>
<keyword evidence="2" id="KW-0732">Signal</keyword>
<dbReference type="EMBL" id="CP157485">
    <property type="protein sequence ID" value="XBO46263.1"/>
    <property type="molecule type" value="Genomic_DNA"/>
</dbReference>
<feature type="chain" id="PRO_5043907779" description="DUF5666 domain-containing protein" evidence="2">
    <location>
        <begin position="24"/>
        <end position="245"/>
    </location>
</feature>
<protein>
    <recommendedName>
        <fullName evidence="4">DUF5666 domain-containing protein</fullName>
    </recommendedName>
</protein>
<accession>A0AAU7K1C3</accession>
<feature type="signal peptide" evidence="2">
    <location>
        <begin position="1"/>
        <end position="23"/>
    </location>
</feature>
<proteinExistence type="predicted"/>
<evidence type="ECO:0000313" key="3">
    <source>
        <dbReference type="EMBL" id="XBO46263.1"/>
    </source>
</evidence>
<sequence>MKSQIKKTAITAGFTLMSIATFAQVRPTDNVPAPPTRVPGEMPPPPAPQRGGLERGHALKVLTSLNGKVIAYQTNDRYIYNRFTLQNGSQVITVRFPEQLGKQLMSAAAKGKSVTVKGFTDNGPDGVSTFQMASLSVDGKQIVDTPPSLPIAPVSATSETFTGKINEFKRDQGGAIRGLSLDSKVEIDLPPHAIEQLQPLLKAGDKVKVTGIKDTPPSGVALETGAPTVIHPETIEINGQTYLLR</sequence>
<dbReference type="RefSeq" id="WP_406823823.1">
    <property type="nucleotide sequence ID" value="NZ_CP157485.1"/>
</dbReference>
<dbReference type="AlphaFoldDB" id="A0AAU7K1C3"/>
<reference evidence="3" key="1">
    <citation type="submission" date="2024-05" db="EMBL/GenBank/DDBJ databases">
        <authorList>
            <person name="Kim S."/>
            <person name="Heo J."/>
            <person name="Choi H."/>
            <person name="Choi Y."/>
            <person name="Kwon S.-W."/>
            <person name="Kim Y."/>
        </authorList>
    </citation>
    <scope>NUCLEOTIDE SEQUENCE</scope>
    <source>
        <strain evidence="3">KACC 23697</strain>
    </source>
</reference>
<feature type="compositionally biased region" description="Pro residues" evidence="1">
    <location>
        <begin position="32"/>
        <end position="48"/>
    </location>
</feature>
<evidence type="ECO:0000256" key="1">
    <source>
        <dbReference type="SAM" id="MobiDB-lite"/>
    </source>
</evidence>